<gene>
    <name evidence="3" type="ordered locus">Hipma_0164</name>
</gene>
<keyword evidence="4" id="KW-1185">Reference proteome</keyword>
<feature type="domain" description="Homocysteine biosynthesis enzyme sulfur-incorporation" evidence="2">
    <location>
        <begin position="20"/>
        <end position="377"/>
    </location>
</feature>
<dbReference type="eggNOG" id="COG1900">
    <property type="taxonomic scope" value="Bacteria"/>
</dbReference>
<reference evidence="4" key="2">
    <citation type="submission" date="2011-03" db="EMBL/GenBank/DDBJ databases">
        <title>The complete genome of Hippea maritima DSM 10411.</title>
        <authorList>
            <consortium name="US DOE Joint Genome Institute (JGI-PGF)"/>
            <person name="Lucas S."/>
            <person name="Copeland A."/>
            <person name="Lapidus A."/>
            <person name="Bruce D."/>
            <person name="Goodwin L."/>
            <person name="Pitluck S."/>
            <person name="Peters L."/>
            <person name="Kyrpides N."/>
            <person name="Mavromatis K."/>
            <person name="Pagani I."/>
            <person name="Ivanova N."/>
            <person name="Mikhailova N."/>
            <person name="Lu M."/>
            <person name="Detter J.C."/>
            <person name="Tapia R."/>
            <person name="Han C."/>
            <person name="Land M."/>
            <person name="Hauser L."/>
            <person name="Markowitz V."/>
            <person name="Cheng J.-F."/>
            <person name="Hugenholtz P."/>
            <person name="Woyke T."/>
            <person name="Wu D."/>
            <person name="Spring S."/>
            <person name="Schroeder M."/>
            <person name="Brambilla E."/>
            <person name="Klenk H.-P."/>
            <person name="Eisen J.A."/>
        </authorList>
    </citation>
    <scope>NUCLEOTIDE SEQUENCE [LARGE SCALE GENOMIC DNA]</scope>
    <source>
        <strain evidence="4">ATCC 700847 / DSM 10411 / MH2</strain>
    </source>
</reference>
<sequence length="403" mass="44179">MFEVNKTIEEINEKIKKGEAVVVNAEEMIDIVEKEGFVGAAKKVDVVTTGTFGTMCSSGALINFGHTSPKIKASKVWLNDVEAYGAIAAVDCYLGATAVKEGDPLNAVHPGRFEYGGGHVIEDLIARKPVKLIAEGYTTDCYPAKHIEMEITIDDLRQATLMSPRNAYQNYSVAVNSTGKTIYTYMGVLKPNFANATYSSSGQLSPLLNDPFYLTIGIGTRIFLGGGVGYVIYHGTQHNPDEERNKRGVPKTGAGAIAVMGDMKQMNPDFVKGASILGYGASLSIGVGIPIPILNEEMAFFTSVRDEEIDAYIFDYGHDYPLKIDNNYGLTNYKELRSGFITVNGKKVPTAPLSSYVGAMKVAETLKQWIMDKKFYLTRPSMNLPTSKDYKPLKYLKQYEKGL</sequence>
<evidence type="ECO:0000313" key="3">
    <source>
        <dbReference type="EMBL" id="AEA33143.1"/>
    </source>
</evidence>
<dbReference type="InParanoid" id="F2LX85"/>
<dbReference type="AlphaFoldDB" id="F2LX85"/>
<dbReference type="Pfam" id="PF01837">
    <property type="entry name" value="HcyBio"/>
    <property type="match status" value="1"/>
</dbReference>
<evidence type="ECO:0000256" key="1">
    <source>
        <dbReference type="SAM" id="Coils"/>
    </source>
</evidence>
<dbReference type="Proteomes" id="UP000008139">
    <property type="component" value="Chromosome"/>
</dbReference>
<dbReference type="KEGG" id="hmr:Hipma_0164"/>
<reference evidence="3 4" key="1">
    <citation type="journal article" date="2011" name="Stand. Genomic Sci.">
        <title>Complete genome sequence of the thermophilic sulfur-reducer Hippea maritima type strain (MH(2)).</title>
        <authorList>
            <person name="Huntemann M."/>
            <person name="Lu M."/>
            <person name="Nolan M."/>
            <person name="Lapidus A."/>
            <person name="Lucas S."/>
            <person name="Hammon N."/>
            <person name="Deshpande S."/>
            <person name="Cheng J.F."/>
            <person name="Tapia R."/>
            <person name="Han C."/>
            <person name="Goodwin L."/>
            <person name="Pitluck S."/>
            <person name="Liolios K."/>
            <person name="Pagani I."/>
            <person name="Ivanova N."/>
            <person name="Ovchinikova G."/>
            <person name="Pati A."/>
            <person name="Chen A."/>
            <person name="Palaniappan K."/>
            <person name="Land M."/>
            <person name="Hauser L."/>
            <person name="Jeffries C.D."/>
            <person name="Detter J.C."/>
            <person name="Brambilla E.M."/>
            <person name="Rohde M."/>
            <person name="Spring S."/>
            <person name="Goker M."/>
            <person name="Woyke T."/>
            <person name="Bristow J."/>
            <person name="Eisen J.A."/>
            <person name="Markowitz V."/>
            <person name="Hugenholtz P."/>
            <person name="Kyrpides N.C."/>
            <person name="Klenk H.P."/>
            <person name="Mavromatis K."/>
        </authorList>
    </citation>
    <scope>NUCLEOTIDE SEQUENCE [LARGE SCALE GENOMIC DNA]</scope>
    <source>
        <strain evidence="4">ATCC 700847 / DSM 10411 / MH2</strain>
    </source>
</reference>
<name>F2LX85_HIPMA</name>
<dbReference type="HOGENOM" id="CLU_043239_0_0_7"/>
<accession>F2LX85</accession>
<protein>
    <recommendedName>
        <fullName evidence="2">Homocysteine biosynthesis enzyme sulfur-incorporation domain-containing protein</fullName>
    </recommendedName>
</protein>
<dbReference type="EMBL" id="CP002606">
    <property type="protein sequence ID" value="AEA33143.1"/>
    <property type="molecule type" value="Genomic_DNA"/>
</dbReference>
<evidence type="ECO:0000313" key="4">
    <source>
        <dbReference type="Proteomes" id="UP000008139"/>
    </source>
</evidence>
<dbReference type="STRING" id="760142.Hipma_0164"/>
<feature type="coiled-coil region" evidence="1">
    <location>
        <begin position="8"/>
        <end position="35"/>
    </location>
</feature>
<dbReference type="RefSeq" id="WP_013681188.1">
    <property type="nucleotide sequence ID" value="NC_015318.1"/>
</dbReference>
<proteinExistence type="predicted"/>
<evidence type="ECO:0000259" key="2">
    <source>
        <dbReference type="Pfam" id="PF01837"/>
    </source>
</evidence>
<dbReference type="InterPro" id="IPR002708">
    <property type="entry name" value="HcyBio"/>
</dbReference>
<keyword evidence="1" id="KW-0175">Coiled coil</keyword>
<organism evidence="3 4">
    <name type="scientific">Hippea maritima (strain ATCC 700847 / DSM 10411 / MH2)</name>
    <dbReference type="NCBI Taxonomy" id="760142"/>
    <lineage>
        <taxon>Bacteria</taxon>
        <taxon>Pseudomonadati</taxon>
        <taxon>Campylobacterota</taxon>
        <taxon>Desulfurellia</taxon>
        <taxon>Desulfurellales</taxon>
        <taxon>Hippeaceae</taxon>
        <taxon>Hippea</taxon>
    </lineage>
</organism>